<evidence type="ECO:0000259" key="10">
    <source>
        <dbReference type="Pfam" id="PF02879"/>
    </source>
</evidence>
<dbReference type="InterPro" id="IPR036900">
    <property type="entry name" value="A-D-PHexomutase_C_sf"/>
</dbReference>
<feature type="domain" description="Alpha-D-phosphohexomutase C-terminal" evidence="8">
    <location>
        <begin position="373"/>
        <end position="447"/>
    </location>
</feature>
<dbReference type="InterPro" id="IPR005844">
    <property type="entry name" value="A-D-PHexomutase_a/b/a-I"/>
</dbReference>
<dbReference type="CDD" id="cd03089">
    <property type="entry name" value="PMM_PGM"/>
    <property type="match status" value="1"/>
</dbReference>
<keyword evidence="3" id="KW-0597">Phosphoprotein</keyword>
<dbReference type="InterPro" id="IPR005845">
    <property type="entry name" value="A-D-PHexomutase_a/b/a-II"/>
</dbReference>
<dbReference type="PANTHER" id="PTHR43771">
    <property type="entry name" value="PHOSPHOMANNOMUTASE"/>
    <property type="match status" value="1"/>
</dbReference>
<dbReference type="Pfam" id="PF02878">
    <property type="entry name" value="PGM_PMM_I"/>
    <property type="match status" value="1"/>
</dbReference>
<dbReference type="InterPro" id="IPR005843">
    <property type="entry name" value="A-D-PHexomutase_C"/>
</dbReference>
<comment type="cofactor">
    <cofactor evidence="1">
        <name>Mg(2+)</name>
        <dbReference type="ChEBI" id="CHEBI:18420"/>
    </cofactor>
</comment>
<dbReference type="GO" id="GO:0016868">
    <property type="term" value="F:intramolecular phosphotransferase activity"/>
    <property type="evidence" value="ECO:0007669"/>
    <property type="project" value="InterPro"/>
</dbReference>
<dbReference type="Pfam" id="PF02879">
    <property type="entry name" value="PGM_PMM_II"/>
    <property type="match status" value="1"/>
</dbReference>
<dbReference type="EMBL" id="PEYT01000023">
    <property type="protein sequence ID" value="PIS22961.1"/>
    <property type="molecule type" value="Genomic_DNA"/>
</dbReference>
<dbReference type="InterPro" id="IPR016055">
    <property type="entry name" value="A-D-PHexomutase_a/b/a-I/II/III"/>
</dbReference>
<dbReference type="GO" id="GO:0005975">
    <property type="term" value="P:carbohydrate metabolic process"/>
    <property type="evidence" value="ECO:0007669"/>
    <property type="project" value="InterPro"/>
</dbReference>
<dbReference type="Pfam" id="PF02880">
    <property type="entry name" value="PGM_PMM_III"/>
    <property type="match status" value="1"/>
</dbReference>
<evidence type="ECO:0000313" key="12">
    <source>
        <dbReference type="EMBL" id="PIS22961.1"/>
    </source>
</evidence>
<accession>A0A2H0XDM0</accession>
<dbReference type="Gene3D" id="3.40.120.10">
    <property type="entry name" value="Alpha-D-Glucose-1,6-Bisphosphate, subunit A, domain 3"/>
    <property type="match status" value="3"/>
</dbReference>
<keyword evidence="6" id="KW-0413">Isomerase</keyword>
<dbReference type="AlphaFoldDB" id="A0A2H0XDM0"/>
<evidence type="ECO:0000313" key="13">
    <source>
        <dbReference type="Proteomes" id="UP000230340"/>
    </source>
</evidence>
<gene>
    <name evidence="12" type="primary">manB</name>
    <name evidence="12" type="ORF">COT49_02635</name>
</gene>
<feature type="domain" description="Alpha-D-phosphohexomutase alpha/beta/alpha" evidence="11">
    <location>
        <begin position="257"/>
        <end position="364"/>
    </location>
</feature>
<evidence type="ECO:0000259" key="11">
    <source>
        <dbReference type="Pfam" id="PF02880"/>
    </source>
</evidence>
<sequence length="452" mass="50583">MTNIDPAIFKALDIRGLYPSQINESNSYTIAKAVCYVLKPRRAVVSKDVRLGSDAVYKNFIEGLLDSGCDVDFIGEMTTDSIYFAVGKYDYDLGIAITGSHNPKEYTGFKITKKGVNPVSGDGEMPQIKDSAMSLDIERKETKGTYKELDILEEYANFVLSFVDAAKIKPLKIAVDCGNGVSGALAERVFTSLNLNVIKLFFNKDGNFPNHIPDPLKEENLKSLKEAVLQNNCDLGIAFDGDGDRMMIVDDKGNSTNGYYLMPILIEIMLLKYPRSKIVHEPRQIWAIVDTIRKLYGTAVISKTGHSFIKEVMRKNDAVFGGETSGHFFYRDNFYADNGIISALLILEYIGTRDIKVSEILNHIRASYPTSGEINNKVDNADSTLEIIKTHFLKLGFLIDELDGITVVNNREWRFNLRKSNTEPLVRLNVEGKTKDIVDKIVKEVLDLVISN</sequence>
<feature type="domain" description="Alpha-D-phosphohexomutase alpha/beta/alpha" evidence="10">
    <location>
        <begin position="153"/>
        <end position="253"/>
    </location>
</feature>
<evidence type="ECO:0000256" key="1">
    <source>
        <dbReference type="ARBA" id="ARBA00001946"/>
    </source>
</evidence>
<dbReference type="Proteomes" id="UP000230340">
    <property type="component" value="Unassembled WGS sequence"/>
</dbReference>
<feature type="domain" description="Alpha-D-phosphohexomutase alpha/beta/alpha" evidence="9">
    <location>
        <begin position="8"/>
        <end position="117"/>
    </location>
</feature>
<evidence type="ECO:0000259" key="8">
    <source>
        <dbReference type="Pfam" id="PF00408"/>
    </source>
</evidence>
<dbReference type="SUPFAM" id="SSF53738">
    <property type="entry name" value="Phosphoglucomutase, first 3 domains"/>
    <property type="match status" value="3"/>
</dbReference>
<evidence type="ECO:0000256" key="4">
    <source>
        <dbReference type="ARBA" id="ARBA00022723"/>
    </source>
</evidence>
<protein>
    <submittedName>
        <fullName evidence="12">Phosphomannomutase/phosphoglucomutase</fullName>
    </submittedName>
</protein>
<evidence type="ECO:0000256" key="6">
    <source>
        <dbReference type="ARBA" id="ARBA00023235"/>
    </source>
</evidence>
<keyword evidence="5 7" id="KW-0460">Magnesium</keyword>
<evidence type="ECO:0000256" key="2">
    <source>
        <dbReference type="ARBA" id="ARBA00010231"/>
    </source>
</evidence>
<comment type="caution">
    <text evidence="12">The sequence shown here is derived from an EMBL/GenBank/DDBJ whole genome shotgun (WGS) entry which is preliminary data.</text>
</comment>
<evidence type="ECO:0000256" key="3">
    <source>
        <dbReference type="ARBA" id="ARBA00022553"/>
    </source>
</evidence>
<dbReference type="InterPro" id="IPR005841">
    <property type="entry name" value="Alpha-D-phosphohexomutase_SF"/>
</dbReference>
<dbReference type="PRINTS" id="PR00509">
    <property type="entry name" value="PGMPMM"/>
</dbReference>
<dbReference type="GO" id="GO:0000287">
    <property type="term" value="F:magnesium ion binding"/>
    <property type="evidence" value="ECO:0007669"/>
    <property type="project" value="InterPro"/>
</dbReference>
<proteinExistence type="inferred from homology"/>
<dbReference type="PROSITE" id="PS00710">
    <property type="entry name" value="PGM_PMM"/>
    <property type="match status" value="1"/>
</dbReference>
<evidence type="ECO:0000256" key="5">
    <source>
        <dbReference type="ARBA" id="ARBA00022842"/>
    </source>
</evidence>
<comment type="similarity">
    <text evidence="2 7">Belongs to the phosphohexose mutase family.</text>
</comment>
<dbReference type="PANTHER" id="PTHR43771:SF1">
    <property type="entry name" value="PHOSPHOMANNOMUTASE"/>
    <property type="match status" value="1"/>
</dbReference>
<evidence type="ECO:0000256" key="7">
    <source>
        <dbReference type="RuleBase" id="RU004326"/>
    </source>
</evidence>
<dbReference type="InterPro" id="IPR005846">
    <property type="entry name" value="A-D-PHexomutase_a/b/a-III"/>
</dbReference>
<organism evidence="12 13">
    <name type="scientific">candidate division WWE3 bacterium CG08_land_8_20_14_0_20_40_13</name>
    <dbReference type="NCBI Taxonomy" id="1975084"/>
    <lineage>
        <taxon>Bacteria</taxon>
        <taxon>Katanobacteria</taxon>
    </lineage>
</organism>
<name>A0A2H0XDM0_UNCKA</name>
<keyword evidence="4 7" id="KW-0479">Metal-binding</keyword>
<dbReference type="Pfam" id="PF00408">
    <property type="entry name" value="PGM_PMM_IV"/>
    <property type="match status" value="1"/>
</dbReference>
<dbReference type="Gene3D" id="3.30.310.50">
    <property type="entry name" value="Alpha-D-phosphohexomutase, C-terminal domain"/>
    <property type="match status" value="1"/>
</dbReference>
<evidence type="ECO:0000259" key="9">
    <source>
        <dbReference type="Pfam" id="PF02878"/>
    </source>
</evidence>
<dbReference type="SUPFAM" id="SSF55957">
    <property type="entry name" value="Phosphoglucomutase, C-terminal domain"/>
    <property type="match status" value="1"/>
</dbReference>
<dbReference type="InterPro" id="IPR016066">
    <property type="entry name" value="A-D-PHexomutase_CS"/>
</dbReference>
<reference evidence="13" key="1">
    <citation type="submission" date="2017-09" db="EMBL/GenBank/DDBJ databases">
        <title>Depth-based differentiation of microbial function through sediment-hosted aquifers and enrichment of novel symbionts in the deep terrestrial subsurface.</title>
        <authorList>
            <person name="Probst A.J."/>
            <person name="Ladd B."/>
            <person name="Jarett J.K."/>
            <person name="Geller-Mcgrath D.E."/>
            <person name="Sieber C.M.K."/>
            <person name="Emerson J.B."/>
            <person name="Anantharaman K."/>
            <person name="Thomas B.C."/>
            <person name="Malmstrom R."/>
            <person name="Stieglmeier M."/>
            <person name="Klingl A."/>
            <person name="Woyke T."/>
            <person name="Ryan C.M."/>
            <person name="Banfield J.F."/>
        </authorList>
    </citation>
    <scope>NUCLEOTIDE SEQUENCE [LARGE SCALE GENOMIC DNA]</scope>
</reference>